<dbReference type="SMART" id="SM00347">
    <property type="entry name" value="HTH_MARR"/>
    <property type="match status" value="1"/>
</dbReference>
<dbReference type="Gene3D" id="1.10.10.10">
    <property type="entry name" value="Winged helix-like DNA-binding domain superfamily/Winged helix DNA-binding domain"/>
    <property type="match status" value="1"/>
</dbReference>
<sequence>MALPTEDLLQQYFDDRLALARLNAMQRIEQFSDANLTMHELRVVLVVASGIAPTRERLVRALHAPADSIIATLGQLVQQGYIEPVVPENDRLTPTEEAMNLFDAVAERRDTTMELLANLDPDDLSALVQGTRALRVAMELDGSEEGGLLPADTLIRMQHHAG</sequence>
<dbReference type="EMBL" id="PVTY01000029">
    <property type="protein sequence ID" value="PRZ11820.1"/>
    <property type="molecule type" value="Genomic_DNA"/>
</dbReference>
<dbReference type="InterPro" id="IPR000835">
    <property type="entry name" value="HTH_MarR-typ"/>
</dbReference>
<dbReference type="OrthoDB" id="9783504at2"/>
<gene>
    <name evidence="2" type="ORF">BCL67_1294</name>
</gene>
<organism evidence="2 3">
    <name type="scientific">Nesterenkonia sandarakina</name>
    <dbReference type="NCBI Taxonomy" id="272918"/>
    <lineage>
        <taxon>Bacteria</taxon>
        <taxon>Bacillati</taxon>
        <taxon>Actinomycetota</taxon>
        <taxon>Actinomycetes</taxon>
        <taxon>Micrococcales</taxon>
        <taxon>Micrococcaceae</taxon>
        <taxon>Nesterenkonia</taxon>
    </lineage>
</organism>
<dbReference type="GO" id="GO:0003700">
    <property type="term" value="F:DNA-binding transcription factor activity"/>
    <property type="evidence" value="ECO:0007669"/>
    <property type="project" value="InterPro"/>
</dbReference>
<dbReference type="InterPro" id="IPR036390">
    <property type="entry name" value="WH_DNA-bd_sf"/>
</dbReference>
<dbReference type="Proteomes" id="UP000238217">
    <property type="component" value="Unassembled WGS sequence"/>
</dbReference>
<evidence type="ECO:0000313" key="3">
    <source>
        <dbReference type="Proteomes" id="UP000238217"/>
    </source>
</evidence>
<dbReference type="AlphaFoldDB" id="A0A2T0YAV0"/>
<name>A0A2T0YAV0_9MICC</name>
<evidence type="ECO:0000313" key="2">
    <source>
        <dbReference type="EMBL" id="PRZ11820.1"/>
    </source>
</evidence>
<protein>
    <recommendedName>
        <fullName evidence="1">HTH marR-type domain-containing protein</fullName>
    </recommendedName>
</protein>
<evidence type="ECO:0000259" key="1">
    <source>
        <dbReference type="SMART" id="SM00347"/>
    </source>
</evidence>
<comment type="caution">
    <text evidence="2">The sequence shown here is derived from an EMBL/GenBank/DDBJ whole genome shotgun (WGS) entry which is preliminary data.</text>
</comment>
<accession>A0A2T0YAV0</accession>
<reference evidence="2 3" key="1">
    <citation type="submission" date="2018-03" db="EMBL/GenBank/DDBJ databases">
        <title>Comparative analysis of microorganisms from saline springs in Andes Mountain Range, Colombia.</title>
        <authorList>
            <person name="Rubin E."/>
        </authorList>
    </citation>
    <scope>NUCLEOTIDE SEQUENCE [LARGE SCALE GENOMIC DNA]</scope>
    <source>
        <strain evidence="2 3">CG 35</strain>
    </source>
</reference>
<feature type="domain" description="HTH marR-type" evidence="1">
    <location>
        <begin position="29"/>
        <end position="124"/>
    </location>
</feature>
<keyword evidence="3" id="KW-1185">Reference proteome</keyword>
<dbReference type="RefSeq" id="WP_106124074.1">
    <property type="nucleotide sequence ID" value="NZ_PVTY01000029.1"/>
</dbReference>
<dbReference type="InterPro" id="IPR036388">
    <property type="entry name" value="WH-like_DNA-bd_sf"/>
</dbReference>
<proteinExistence type="predicted"/>
<dbReference type="SUPFAM" id="SSF46785">
    <property type="entry name" value="Winged helix' DNA-binding domain"/>
    <property type="match status" value="1"/>
</dbReference>